<feature type="compositionally biased region" description="Basic and acidic residues" evidence="1">
    <location>
        <begin position="1090"/>
        <end position="1117"/>
    </location>
</feature>
<dbReference type="SUPFAM" id="SSF48452">
    <property type="entry name" value="TPR-like"/>
    <property type="match status" value="1"/>
</dbReference>
<dbReference type="Gene3D" id="3.40.50.12710">
    <property type="match status" value="1"/>
</dbReference>
<gene>
    <name evidence="2" type="ORF">PVIIG_01116</name>
</gene>
<evidence type="ECO:0000313" key="2">
    <source>
        <dbReference type="EMBL" id="KMZ79842.1"/>
    </source>
</evidence>
<name>A0A0J9SD76_PLAVI</name>
<dbReference type="InterPro" id="IPR038375">
    <property type="entry name" value="NDUFAF7_sf"/>
</dbReference>
<feature type="region of interest" description="Disordered" evidence="1">
    <location>
        <begin position="747"/>
        <end position="776"/>
    </location>
</feature>
<feature type="compositionally biased region" description="Basic and acidic residues" evidence="1">
    <location>
        <begin position="514"/>
        <end position="533"/>
    </location>
</feature>
<sequence length="1399" mass="158734">MMGGEVIVEKNPESKFCVASREPLCDSVIWGLLQNYYRRAAINAWKENVVPSFVTSNSKIAKDYARVIINYMRDWFNSKECDRNVPIYILEIGAGHGKFTYLILRALTKYQKYFKSMNLPDRPFVYVFTDIAKDNITYCMNNGRLKRFISTRESCDRTFTSKNNSYYDSEFARNEEINYDSSTNTSSYSSSYDDTDYSDERVRNYANFSMLDFAYFDGNETDEKIFLQVSKSYIPENTPIVLICNYVLDSLLTDAWVVNGEDDFRRALLSVYSPNVEEDRTNADIMLRMSVTWDWEKVNIDEEIKKKRTDKPSDYLRKYKEIYTVLKMYSYFNEPLSFVLPVGAFILFDRILKLSGNKLLCLIGDKGYQSYEEFKGYRDPHIVVHGSLSFMVNLNAICLYFLSLGGYYIHTPYSDTFQIVTLLMHKKQCDGGGYESEVEEGVFPAGRNSLGGESNLTYSTLTERLRRDKRGATTQFNIIDYFKKGSKEGPLRRRLQNQASTASSCRLKGGAEASRAEVSRAEASRAEASRTDVSRTYLSSSLSGRSPPRLPPNDQSVQRKMKRINLKNLNGMSIKFGGTISSFYDNMEQFPPDVLINWQKAVIHNVNSNPASVSIKELISLLRYSNHDSDVFYNIRNVFTSLVNYPNINGRTEKDILLDIKECYDNYYSLKTDEDIADVCGHVCMKFGEFERAIYYMKQSLRNFKQSRHSSTYINIASCYKVLRNYQKSIKFIRGAIKLSNREARRGVPPGEAVEAGEAGGAGQHPHGEHSTYGGHHPHGALGRYGGLPPNNLNHAHDLLYNIQFCLNPITYAIVGVNHFVQNDGLYYLSFENRIKLKFIFLLAKEEEAVLRFMNRKYKSAAYEKSTRNMDLSEIKIVRVYRSNEVVPMEEVDSTQGSDEQKEDVATQSGDDQAEEPNRSYENAAHLKKNLRDCLSQYNFQFCVIDAPWGIKADVAELMLDHSKHIFTYGTLSDCAKRSMEVISKYKKVSEQVSWVNNNYVHDECLYEARDALNHIKSVISVTVTHYSMNLYNKQNGSIPSAHVLTEDLCIVLNALQVILNLNVTGLTANFLRRRGGGAPGKGAPSNGAPKEEAEAETEKMQTERETETGREMETKGEPLPGDAASNLAGEKRGSAHLDADYISLSGILTFQHHKTLPDEMNVHGNYLLMNNRNEEFLTKINFVGVHGSLCLKKTLSNWSVQVFNLNGEKVYEKSGRISASQNSNDVFITQYLIKTDGKENQVKHFNEYDLKGSCKGSDESIDSDIDILEFSSDEEWGTHPKGFPQVGPSSDIISSAITDVVKKECCEEVESTKEHYAAMAPSSNHGELLLDKNLDALKGLPGRRFHSSGKDVYENVNLDECLVDVTVNNNCFYSRIVEGIQMSHKKGGAMVHFKYKAG</sequence>
<proteinExistence type="predicted"/>
<dbReference type="OrthoDB" id="64915at2759"/>
<dbReference type="EMBL" id="KQ234316">
    <property type="protein sequence ID" value="KMZ79842.1"/>
    <property type="molecule type" value="Genomic_DNA"/>
</dbReference>
<feature type="compositionally biased region" description="Low complexity" evidence="1">
    <location>
        <begin position="747"/>
        <end position="757"/>
    </location>
</feature>
<feature type="region of interest" description="Disordered" evidence="1">
    <location>
        <begin position="490"/>
        <end position="557"/>
    </location>
</feature>
<reference evidence="2 3" key="1">
    <citation type="submission" date="2011-08" db="EMBL/GenBank/DDBJ databases">
        <title>The Genome Sequence of Plasmodium vivax India VII.</title>
        <authorList>
            <consortium name="The Broad Institute Genome Sequencing Platform"/>
            <consortium name="The Broad Institute Genome Sequencing Center for Infectious Disease"/>
            <person name="Neafsey D."/>
            <person name="Carlton J."/>
            <person name="Barnwell J."/>
            <person name="Collins W."/>
            <person name="Escalante A."/>
            <person name="Mullikin J."/>
            <person name="Saul A."/>
            <person name="Guigo R."/>
            <person name="Camara F."/>
            <person name="Young S.K."/>
            <person name="Zeng Q."/>
            <person name="Gargeya S."/>
            <person name="Fitzgerald M."/>
            <person name="Haas B."/>
            <person name="Abouelleil A."/>
            <person name="Alvarado L."/>
            <person name="Arachchi H.M."/>
            <person name="Berlin A."/>
            <person name="Brown A."/>
            <person name="Chapman S.B."/>
            <person name="Chen Z."/>
            <person name="Dunbar C."/>
            <person name="Freedman E."/>
            <person name="Gearin G."/>
            <person name="Gellesch M."/>
            <person name="Goldberg J."/>
            <person name="Griggs A."/>
            <person name="Gujja S."/>
            <person name="Heiman D."/>
            <person name="Howarth C."/>
            <person name="Larson L."/>
            <person name="Lui A."/>
            <person name="MacDonald P.J.P."/>
            <person name="Montmayeur A."/>
            <person name="Murphy C."/>
            <person name="Neiman D."/>
            <person name="Pearson M."/>
            <person name="Priest M."/>
            <person name="Roberts A."/>
            <person name="Saif S."/>
            <person name="Shea T."/>
            <person name="Shenoy N."/>
            <person name="Sisk P."/>
            <person name="Stolte C."/>
            <person name="Sykes S."/>
            <person name="Wortman J."/>
            <person name="Nusbaum C."/>
            <person name="Birren B."/>
        </authorList>
    </citation>
    <scope>NUCLEOTIDE SEQUENCE [LARGE SCALE GENOMIC DNA]</scope>
    <source>
        <strain evidence="2 3">India VII</strain>
    </source>
</reference>
<organism evidence="2 3">
    <name type="scientific">Plasmodium vivax India VII</name>
    <dbReference type="NCBI Taxonomy" id="1077284"/>
    <lineage>
        <taxon>Eukaryota</taxon>
        <taxon>Sar</taxon>
        <taxon>Alveolata</taxon>
        <taxon>Apicomplexa</taxon>
        <taxon>Aconoidasida</taxon>
        <taxon>Haemosporida</taxon>
        <taxon>Plasmodiidae</taxon>
        <taxon>Plasmodium</taxon>
        <taxon>Plasmodium (Plasmodium)</taxon>
    </lineage>
</organism>
<evidence type="ECO:0000313" key="3">
    <source>
        <dbReference type="Proteomes" id="UP000053562"/>
    </source>
</evidence>
<dbReference type="Proteomes" id="UP000053562">
    <property type="component" value="Unassembled WGS sequence"/>
</dbReference>
<feature type="region of interest" description="Disordered" evidence="1">
    <location>
        <begin position="889"/>
        <end position="921"/>
    </location>
</feature>
<accession>A0A0J9SD76</accession>
<protein>
    <submittedName>
        <fullName evidence="2">Uncharacterized protein</fullName>
    </submittedName>
</protein>
<dbReference type="Gene3D" id="1.25.40.10">
    <property type="entry name" value="Tetratricopeptide repeat domain"/>
    <property type="match status" value="1"/>
</dbReference>
<dbReference type="InterPro" id="IPR011990">
    <property type="entry name" value="TPR-like_helical_dom_sf"/>
</dbReference>
<feature type="compositionally biased region" description="Low complexity" evidence="1">
    <location>
        <begin position="534"/>
        <end position="547"/>
    </location>
</feature>
<evidence type="ECO:0000256" key="1">
    <source>
        <dbReference type="SAM" id="MobiDB-lite"/>
    </source>
</evidence>
<feature type="region of interest" description="Disordered" evidence="1">
    <location>
        <begin position="1077"/>
        <end position="1129"/>
    </location>
</feature>